<keyword evidence="2" id="KW-1185">Reference proteome</keyword>
<dbReference type="EMBL" id="MU004292">
    <property type="protein sequence ID" value="KAF2661788.1"/>
    <property type="molecule type" value="Genomic_DNA"/>
</dbReference>
<sequence>MSSSTSITNGEKPSSKVLSHLQSYPVVSDALSLYTSNPLGAKTVNFSRALYEKLVAPLHPYLQTPYSYLSPYLSRADELGDSGLQKVDSKFPIVKEDTGKLKEKVQGVAFLPLHIAGQGKEYVLGTYQDEYKKTKGDDGVVKSVLALVSTELKIGKDGYTLVREYLAKGKEEGSKKVNEVKQ</sequence>
<organism evidence="1 2">
    <name type="scientific">Lophiostoma macrostomum CBS 122681</name>
    <dbReference type="NCBI Taxonomy" id="1314788"/>
    <lineage>
        <taxon>Eukaryota</taxon>
        <taxon>Fungi</taxon>
        <taxon>Dikarya</taxon>
        <taxon>Ascomycota</taxon>
        <taxon>Pezizomycotina</taxon>
        <taxon>Dothideomycetes</taxon>
        <taxon>Pleosporomycetidae</taxon>
        <taxon>Pleosporales</taxon>
        <taxon>Lophiostomataceae</taxon>
        <taxon>Lophiostoma</taxon>
    </lineage>
</organism>
<dbReference type="Proteomes" id="UP000799324">
    <property type="component" value="Unassembled WGS sequence"/>
</dbReference>
<protein>
    <recommendedName>
        <fullName evidence="3">CAP20-like protein</fullName>
    </recommendedName>
</protein>
<gene>
    <name evidence="1" type="ORF">K491DRAFT_586759</name>
</gene>
<dbReference type="Pfam" id="PF17316">
    <property type="entry name" value="Perilipin_2"/>
    <property type="match status" value="1"/>
</dbReference>
<dbReference type="OrthoDB" id="376826at2759"/>
<evidence type="ECO:0008006" key="3">
    <source>
        <dbReference type="Google" id="ProtNLM"/>
    </source>
</evidence>
<proteinExistence type="predicted"/>
<evidence type="ECO:0000313" key="2">
    <source>
        <dbReference type="Proteomes" id="UP000799324"/>
    </source>
</evidence>
<evidence type="ECO:0000313" key="1">
    <source>
        <dbReference type="EMBL" id="KAF2661788.1"/>
    </source>
</evidence>
<reference evidence="1" key="1">
    <citation type="journal article" date="2020" name="Stud. Mycol.">
        <title>101 Dothideomycetes genomes: a test case for predicting lifestyles and emergence of pathogens.</title>
        <authorList>
            <person name="Haridas S."/>
            <person name="Albert R."/>
            <person name="Binder M."/>
            <person name="Bloem J."/>
            <person name="Labutti K."/>
            <person name="Salamov A."/>
            <person name="Andreopoulos B."/>
            <person name="Baker S."/>
            <person name="Barry K."/>
            <person name="Bills G."/>
            <person name="Bluhm B."/>
            <person name="Cannon C."/>
            <person name="Castanera R."/>
            <person name="Culley D."/>
            <person name="Daum C."/>
            <person name="Ezra D."/>
            <person name="Gonzalez J."/>
            <person name="Henrissat B."/>
            <person name="Kuo A."/>
            <person name="Liang C."/>
            <person name="Lipzen A."/>
            <person name="Lutzoni F."/>
            <person name="Magnuson J."/>
            <person name="Mondo S."/>
            <person name="Nolan M."/>
            <person name="Ohm R."/>
            <person name="Pangilinan J."/>
            <person name="Park H.-J."/>
            <person name="Ramirez L."/>
            <person name="Alfaro M."/>
            <person name="Sun H."/>
            <person name="Tritt A."/>
            <person name="Yoshinaga Y."/>
            <person name="Zwiers L.-H."/>
            <person name="Turgeon B."/>
            <person name="Goodwin S."/>
            <person name="Spatafora J."/>
            <person name="Crous P."/>
            <person name="Grigoriev I."/>
        </authorList>
    </citation>
    <scope>NUCLEOTIDE SEQUENCE</scope>
    <source>
        <strain evidence="1">CBS 122681</strain>
    </source>
</reference>
<dbReference type="AlphaFoldDB" id="A0A6A6TSB4"/>
<accession>A0A6A6TSB4</accession>
<name>A0A6A6TSB4_9PLEO</name>